<reference evidence="3" key="1">
    <citation type="submission" date="2015-03" db="EMBL/GenBank/DDBJ databases">
        <title>Luteipulveratus halotolerans sp. nov., a novel actinobacterium (Dermacoccaceae) from Sarawak, Malaysia.</title>
        <authorList>
            <person name="Juboi H."/>
            <person name="Basik A."/>
            <person name="Shamsul S.S."/>
            <person name="Arnold P."/>
            <person name="Schmitt E.K."/>
            <person name="Sanglier J.-J."/>
            <person name="Yeo T."/>
        </authorList>
    </citation>
    <scope>NUCLEOTIDE SEQUENCE [LARGE SCALE GENOMIC DNA]</scope>
    <source>
        <strain evidence="3">C296001</strain>
    </source>
</reference>
<protein>
    <submittedName>
        <fullName evidence="2">Uncharacterized protein</fullName>
    </submittedName>
</protein>
<feature type="transmembrane region" description="Helical" evidence="1">
    <location>
        <begin position="21"/>
        <end position="45"/>
    </location>
</feature>
<dbReference type="Pfam" id="PF19545">
    <property type="entry name" value="DUF6069"/>
    <property type="match status" value="1"/>
</dbReference>
<keyword evidence="1" id="KW-0472">Membrane</keyword>
<dbReference type="RefSeq" id="WP_050671129.1">
    <property type="nucleotide sequence ID" value="NZ_LAIR01000002.1"/>
</dbReference>
<gene>
    <name evidence="2" type="ORF">VV01_18240</name>
</gene>
<keyword evidence="1" id="KW-1133">Transmembrane helix</keyword>
<name>A0A0L6CLG3_9MICO</name>
<dbReference type="AlphaFoldDB" id="A0A0L6CLG3"/>
<sequence length="143" mass="14166">MSSFTATQTAATPVTGVRTSYRALVGAGLAATVTAALATTLVAAAGSAAGISLDVAGEPIPVPGFGVMTAIFSVVGILIAVAFARFAFRSRTAFVRTTVALTALSFGPDLAADAGSATKALLMTTHVVAAAIVIPAIARRLTD</sequence>
<evidence type="ECO:0000313" key="3">
    <source>
        <dbReference type="Proteomes" id="UP000037397"/>
    </source>
</evidence>
<evidence type="ECO:0000313" key="2">
    <source>
        <dbReference type="EMBL" id="KNX38641.1"/>
    </source>
</evidence>
<comment type="caution">
    <text evidence="2">The sequence shown here is derived from an EMBL/GenBank/DDBJ whole genome shotgun (WGS) entry which is preliminary data.</text>
</comment>
<evidence type="ECO:0000256" key="1">
    <source>
        <dbReference type="SAM" id="Phobius"/>
    </source>
</evidence>
<accession>A0A0L6CLG3</accession>
<feature type="transmembrane region" description="Helical" evidence="1">
    <location>
        <begin position="65"/>
        <end position="86"/>
    </location>
</feature>
<keyword evidence="1" id="KW-0812">Transmembrane</keyword>
<dbReference type="Proteomes" id="UP000037397">
    <property type="component" value="Unassembled WGS sequence"/>
</dbReference>
<dbReference type="InterPro" id="IPR045713">
    <property type="entry name" value="DUF6069"/>
</dbReference>
<keyword evidence="3" id="KW-1185">Reference proteome</keyword>
<dbReference type="EMBL" id="LAIR01000002">
    <property type="protein sequence ID" value="KNX38641.1"/>
    <property type="molecule type" value="Genomic_DNA"/>
</dbReference>
<organism evidence="2 3">
    <name type="scientific">Luteipulveratus halotolerans</name>
    <dbReference type="NCBI Taxonomy" id="1631356"/>
    <lineage>
        <taxon>Bacteria</taxon>
        <taxon>Bacillati</taxon>
        <taxon>Actinomycetota</taxon>
        <taxon>Actinomycetes</taxon>
        <taxon>Micrococcales</taxon>
        <taxon>Dermacoccaceae</taxon>
        <taxon>Luteipulveratus</taxon>
    </lineage>
</organism>
<proteinExistence type="predicted"/>